<evidence type="ECO:0000256" key="7">
    <source>
        <dbReference type="SAM" id="Phobius"/>
    </source>
</evidence>
<dbReference type="Pfam" id="PF13639">
    <property type="entry name" value="zf-RING_2"/>
    <property type="match status" value="1"/>
</dbReference>
<dbReference type="OrthoDB" id="9984778at2759"/>
<dbReference type="GO" id="GO:0016020">
    <property type="term" value="C:membrane"/>
    <property type="evidence" value="ECO:0007669"/>
    <property type="project" value="UniProtKB-SubCell"/>
</dbReference>
<gene>
    <name evidence="9" type="ORF">GUJ93_ZPchr0002g26107</name>
</gene>
<keyword evidence="5 7" id="KW-0472">Membrane</keyword>
<evidence type="ECO:0000256" key="2">
    <source>
        <dbReference type="ARBA" id="ARBA00022723"/>
    </source>
</evidence>
<dbReference type="EMBL" id="JAAALK010000287">
    <property type="protein sequence ID" value="KAG8057613.1"/>
    <property type="molecule type" value="Genomic_DNA"/>
</dbReference>
<evidence type="ECO:0000259" key="8">
    <source>
        <dbReference type="PROSITE" id="PS50089"/>
    </source>
</evidence>
<organism evidence="9 10">
    <name type="scientific">Zizania palustris</name>
    <name type="common">Northern wild rice</name>
    <dbReference type="NCBI Taxonomy" id="103762"/>
    <lineage>
        <taxon>Eukaryota</taxon>
        <taxon>Viridiplantae</taxon>
        <taxon>Streptophyta</taxon>
        <taxon>Embryophyta</taxon>
        <taxon>Tracheophyta</taxon>
        <taxon>Spermatophyta</taxon>
        <taxon>Magnoliopsida</taxon>
        <taxon>Liliopsida</taxon>
        <taxon>Poales</taxon>
        <taxon>Poaceae</taxon>
        <taxon>BOP clade</taxon>
        <taxon>Oryzoideae</taxon>
        <taxon>Oryzeae</taxon>
        <taxon>Zizaniinae</taxon>
        <taxon>Zizania</taxon>
    </lineage>
</organism>
<keyword evidence="4" id="KW-0862">Zinc</keyword>
<keyword evidence="7" id="KW-0812">Transmembrane</keyword>
<evidence type="ECO:0000256" key="5">
    <source>
        <dbReference type="ARBA" id="ARBA00023136"/>
    </source>
</evidence>
<dbReference type="CDD" id="cd16461">
    <property type="entry name" value="RING-H2_EL5-like"/>
    <property type="match status" value="1"/>
</dbReference>
<sequence length="213" mass="23236">MLSLATRVAGKLTRCLVTCIFATGGTILGAIVGVLAGFVNENGLLQGTLIGAISGAFVAVDVVDSLAKIWCCEEYSVATRVRRMLLVFWNLVASHLATNAPVFPTLRRVTDSQLNAAAPSRSGRAEVSGDLFDFDRSYPVMAMRRAAVEELPVIKLTAEQMDDGTSCPICLLDFKAGESARRLPACYHVFHLVCIDNWLLWHAQCPMCRRPVY</sequence>
<evidence type="ECO:0000256" key="1">
    <source>
        <dbReference type="ARBA" id="ARBA00004370"/>
    </source>
</evidence>
<feature type="transmembrane region" description="Helical" evidence="7">
    <location>
        <begin position="12"/>
        <end position="38"/>
    </location>
</feature>
<feature type="domain" description="RING-type" evidence="8">
    <location>
        <begin position="167"/>
        <end position="209"/>
    </location>
</feature>
<evidence type="ECO:0000256" key="4">
    <source>
        <dbReference type="ARBA" id="ARBA00022833"/>
    </source>
</evidence>
<dbReference type="GO" id="GO:0008270">
    <property type="term" value="F:zinc ion binding"/>
    <property type="evidence" value="ECO:0007669"/>
    <property type="project" value="UniProtKB-KW"/>
</dbReference>
<keyword evidence="7" id="KW-1133">Transmembrane helix</keyword>
<proteinExistence type="predicted"/>
<name>A0A8J5RTX1_ZIZPA</name>
<dbReference type="PANTHER" id="PTHR46151:SF1">
    <property type="entry name" value="OS09G0542600 PROTEIN"/>
    <property type="match status" value="1"/>
</dbReference>
<evidence type="ECO:0000313" key="9">
    <source>
        <dbReference type="EMBL" id="KAG8057613.1"/>
    </source>
</evidence>
<keyword evidence="2" id="KW-0479">Metal-binding</keyword>
<accession>A0A8J5RTX1</accession>
<keyword evidence="3 6" id="KW-0863">Zinc-finger</keyword>
<evidence type="ECO:0000256" key="6">
    <source>
        <dbReference type="PROSITE-ProRule" id="PRU00175"/>
    </source>
</evidence>
<dbReference type="PANTHER" id="PTHR46151">
    <property type="entry name" value="NEP1-INTERACTING PROTEIN-LIKE 2"/>
    <property type="match status" value="1"/>
</dbReference>
<comment type="subcellular location">
    <subcellularLocation>
        <location evidence="1">Membrane</location>
    </subcellularLocation>
</comment>
<feature type="transmembrane region" description="Helical" evidence="7">
    <location>
        <begin position="44"/>
        <end position="63"/>
    </location>
</feature>
<evidence type="ECO:0000256" key="3">
    <source>
        <dbReference type="ARBA" id="ARBA00022771"/>
    </source>
</evidence>
<dbReference type="PROSITE" id="PS50089">
    <property type="entry name" value="ZF_RING_2"/>
    <property type="match status" value="1"/>
</dbReference>
<dbReference type="AlphaFoldDB" id="A0A8J5RTX1"/>
<reference evidence="9" key="2">
    <citation type="submission" date="2021-02" db="EMBL/GenBank/DDBJ databases">
        <authorList>
            <person name="Kimball J.A."/>
            <person name="Haas M.W."/>
            <person name="Macchietto M."/>
            <person name="Kono T."/>
            <person name="Duquette J."/>
            <person name="Shao M."/>
        </authorList>
    </citation>
    <scope>NUCLEOTIDE SEQUENCE</scope>
    <source>
        <tissue evidence="9">Fresh leaf tissue</tissue>
    </source>
</reference>
<dbReference type="SMART" id="SM00184">
    <property type="entry name" value="RING"/>
    <property type="match status" value="1"/>
</dbReference>
<comment type="caution">
    <text evidence="9">The sequence shown here is derived from an EMBL/GenBank/DDBJ whole genome shotgun (WGS) entry which is preliminary data.</text>
</comment>
<reference evidence="9" key="1">
    <citation type="journal article" date="2021" name="bioRxiv">
        <title>Whole Genome Assembly and Annotation of Northern Wild Rice, Zizania palustris L., Supports a Whole Genome Duplication in the Zizania Genus.</title>
        <authorList>
            <person name="Haas M."/>
            <person name="Kono T."/>
            <person name="Macchietto M."/>
            <person name="Millas R."/>
            <person name="McGilp L."/>
            <person name="Shao M."/>
            <person name="Duquette J."/>
            <person name="Hirsch C.N."/>
            <person name="Kimball J."/>
        </authorList>
    </citation>
    <scope>NUCLEOTIDE SEQUENCE</scope>
    <source>
        <tissue evidence="9">Fresh leaf tissue</tissue>
    </source>
</reference>
<evidence type="ECO:0000313" key="10">
    <source>
        <dbReference type="Proteomes" id="UP000729402"/>
    </source>
</evidence>
<dbReference type="Proteomes" id="UP000729402">
    <property type="component" value="Unassembled WGS sequence"/>
</dbReference>
<protein>
    <recommendedName>
        <fullName evidence="8">RING-type domain-containing protein</fullName>
    </recommendedName>
</protein>
<keyword evidence="10" id="KW-1185">Reference proteome</keyword>
<feature type="transmembrane region" description="Helical" evidence="7">
    <location>
        <begin position="84"/>
        <end position="103"/>
    </location>
</feature>
<dbReference type="InterPro" id="IPR001841">
    <property type="entry name" value="Znf_RING"/>
</dbReference>